<name>K8XDQ1_RHOOP</name>
<dbReference type="Proteomes" id="UP000005951">
    <property type="component" value="Unassembled WGS sequence"/>
</dbReference>
<organism evidence="2 3">
    <name type="scientific">Rhodococcus opacus M213</name>
    <dbReference type="NCBI Taxonomy" id="1129896"/>
    <lineage>
        <taxon>Bacteria</taxon>
        <taxon>Bacillati</taxon>
        <taxon>Actinomycetota</taxon>
        <taxon>Actinomycetes</taxon>
        <taxon>Mycobacteriales</taxon>
        <taxon>Nocardiaceae</taxon>
        <taxon>Rhodococcus</taxon>
    </lineage>
</organism>
<proteinExistence type="predicted"/>
<feature type="transmembrane region" description="Helical" evidence="1">
    <location>
        <begin position="51"/>
        <end position="73"/>
    </location>
</feature>
<sequence length="74" mass="7537">MFGAAADPSLDAGIVLGAGTREEPLGGEGLDAAGDVGRGQRVQYFLDDHEFGVTAVMSGLIGTLAVAAIWSIFQ</sequence>
<keyword evidence="1" id="KW-1133">Transmembrane helix</keyword>
<gene>
    <name evidence="2" type="ORF">WSS_A29609</name>
</gene>
<keyword evidence="1" id="KW-0812">Transmembrane</keyword>
<dbReference type="AlphaFoldDB" id="K8XDQ1"/>
<keyword evidence="1" id="KW-0472">Membrane</keyword>
<dbReference type="EMBL" id="AJYC02000095">
    <property type="protein sequence ID" value="EKT78971.1"/>
    <property type="molecule type" value="Genomic_DNA"/>
</dbReference>
<dbReference type="RefSeq" id="WP_005261572.1">
    <property type="nucleotide sequence ID" value="NZ_AJYC02000095.1"/>
</dbReference>
<reference evidence="2 3" key="1">
    <citation type="journal article" date="2013" name="Genome Announc.">
        <title>Draft Genome Sequence of Rhodococcus opacus Strain M213 Shows a Diverse Catabolic Potential.</title>
        <authorList>
            <person name="Pathak A."/>
            <person name="Green S.J."/>
            <person name="Ogram A."/>
            <person name="Chauhan A."/>
        </authorList>
    </citation>
    <scope>NUCLEOTIDE SEQUENCE [LARGE SCALE GENOMIC DNA]</scope>
    <source>
        <strain evidence="2 3">M213</strain>
    </source>
</reference>
<comment type="caution">
    <text evidence="2">The sequence shown here is derived from an EMBL/GenBank/DDBJ whole genome shotgun (WGS) entry which is preliminary data.</text>
</comment>
<evidence type="ECO:0000256" key="1">
    <source>
        <dbReference type="SAM" id="Phobius"/>
    </source>
</evidence>
<evidence type="ECO:0000313" key="2">
    <source>
        <dbReference type="EMBL" id="EKT78971.1"/>
    </source>
</evidence>
<evidence type="ECO:0000313" key="3">
    <source>
        <dbReference type="Proteomes" id="UP000005951"/>
    </source>
</evidence>
<accession>K8XDQ1</accession>
<protein>
    <submittedName>
        <fullName evidence="2">Uncharacterized protein</fullName>
    </submittedName>
</protein>